<accession>A0A1I8I2U3</accession>
<dbReference type="Pfam" id="PF20742">
    <property type="entry name" value="DUF5580_M"/>
    <property type="match status" value="1"/>
</dbReference>
<organism evidence="2 3">
    <name type="scientific">Macrostomum lignano</name>
    <dbReference type="NCBI Taxonomy" id="282301"/>
    <lineage>
        <taxon>Eukaryota</taxon>
        <taxon>Metazoa</taxon>
        <taxon>Spiralia</taxon>
        <taxon>Lophotrochozoa</taxon>
        <taxon>Platyhelminthes</taxon>
        <taxon>Rhabditophora</taxon>
        <taxon>Macrostomorpha</taxon>
        <taxon>Macrostomida</taxon>
        <taxon>Macrostomidae</taxon>
        <taxon>Macrostomum</taxon>
    </lineage>
</organism>
<reference evidence="3 4" key="1">
    <citation type="submission" date="2016-11" db="UniProtKB">
        <authorList>
            <consortium name="WormBaseParasite"/>
        </authorList>
    </citation>
    <scope>IDENTIFICATION</scope>
</reference>
<protein>
    <submittedName>
        <fullName evidence="3 4">EF-hand domain-containing protein</fullName>
    </submittedName>
</protein>
<dbReference type="Gene3D" id="1.10.238.10">
    <property type="entry name" value="EF-hand"/>
    <property type="match status" value="1"/>
</dbReference>
<dbReference type="WBParaSite" id="maker-uti_cns_0015377-snap-gene-0.3-mRNA-1">
    <property type="protein sequence ID" value="maker-uti_cns_0015377-snap-gene-0.3-mRNA-1"/>
    <property type="gene ID" value="maker-uti_cns_0015377-snap-gene-0.3"/>
</dbReference>
<keyword evidence="2" id="KW-1185">Reference proteome</keyword>
<dbReference type="InterPro" id="IPR049246">
    <property type="entry name" value="DUF5580_M"/>
</dbReference>
<name>A0A1I8I2U3_9PLAT</name>
<dbReference type="WBParaSite" id="maker-uti_cns_0011310-snap-gene-0.4-mRNA-1">
    <property type="protein sequence ID" value="maker-uti_cns_0011310-snap-gene-0.4-mRNA-1"/>
    <property type="gene ID" value="maker-uti_cns_0011310-snap-gene-0.4"/>
</dbReference>
<proteinExistence type="predicted"/>
<dbReference type="PANTHER" id="PTHR34830">
    <property type="entry name" value="SIMILAR TO HYPOTHETICAL PROTEIN MGC34837"/>
    <property type="match status" value="1"/>
</dbReference>
<dbReference type="InterPro" id="IPR011992">
    <property type="entry name" value="EF-hand-dom_pair"/>
</dbReference>
<evidence type="ECO:0000313" key="3">
    <source>
        <dbReference type="WBParaSite" id="maker-uti_cns_0009547-snap-gene-0.2-mRNA-1"/>
    </source>
</evidence>
<dbReference type="Proteomes" id="UP000095280">
    <property type="component" value="Unplaced"/>
</dbReference>
<evidence type="ECO:0000259" key="1">
    <source>
        <dbReference type="Pfam" id="PF20742"/>
    </source>
</evidence>
<dbReference type="PANTHER" id="PTHR34830:SF1">
    <property type="entry name" value="GENE 12695-RELATED"/>
    <property type="match status" value="1"/>
</dbReference>
<dbReference type="SUPFAM" id="SSF47473">
    <property type="entry name" value="EF-hand"/>
    <property type="match status" value="1"/>
</dbReference>
<dbReference type="AlphaFoldDB" id="A0A1I8I2U3"/>
<feature type="domain" description="DUF5580" evidence="1">
    <location>
        <begin position="21"/>
        <end position="103"/>
    </location>
</feature>
<evidence type="ECO:0000313" key="4">
    <source>
        <dbReference type="WBParaSite" id="maker-uti_cns_0011310-snap-gene-0.4-mRNA-1"/>
    </source>
</evidence>
<dbReference type="InterPro" id="IPR040774">
    <property type="entry name" value="DUF5580"/>
</dbReference>
<sequence>MLREDDRDQELVMRAVEHFVTHHNYFDIPALKADLQQRDTDKRGRIARAEIVESCAKHDCPVYGAVFNSLLKRCDPERNDFISWPEFTSFLERAQETFFEHVPDAPRVAPEKQNTPTTARMEMQSKLKSLAW</sequence>
<evidence type="ECO:0000313" key="2">
    <source>
        <dbReference type="Proteomes" id="UP000095280"/>
    </source>
</evidence>
<dbReference type="WBParaSite" id="maker-uti_cns_0009547-snap-gene-0.2-mRNA-1">
    <property type="protein sequence ID" value="maker-uti_cns_0009547-snap-gene-0.2-mRNA-1"/>
    <property type="gene ID" value="maker-uti_cns_0009547-snap-gene-0.2"/>
</dbReference>